<dbReference type="Gene3D" id="3.40.50.1980">
    <property type="entry name" value="Nitrogenase molybdenum iron protein domain"/>
    <property type="match status" value="2"/>
</dbReference>
<feature type="region of interest" description="Disordered" evidence="7">
    <location>
        <begin position="106"/>
        <end position="143"/>
    </location>
</feature>
<evidence type="ECO:0000313" key="9">
    <source>
        <dbReference type="EMBL" id="MFC3913086.1"/>
    </source>
</evidence>
<feature type="signal peptide" evidence="8">
    <location>
        <begin position="1"/>
        <end position="21"/>
    </location>
</feature>
<evidence type="ECO:0000313" key="10">
    <source>
        <dbReference type="Proteomes" id="UP001595692"/>
    </source>
</evidence>
<evidence type="ECO:0000256" key="5">
    <source>
        <dbReference type="ARBA" id="ARBA00022729"/>
    </source>
</evidence>
<dbReference type="PANTHER" id="PTHR42953">
    <property type="entry name" value="HIGH-AFFINITY ZINC UPTAKE SYSTEM PROTEIN ZNUA-RELATED"/>
    <property type="match status" value="1"/>
</dbReference>
<evidence type="ECO:0000256" key="4">
    <source>
        <dbReference type="ARBA" id="ARBA00022723"/>
    </source>
</evidence>
<comment type="subcellular location">
    <subcellularLocation>
        <location evidence="1">Cell envelope</location>
    </subcellularLocation>
</comment>
<dbReference type="SUPFAM" id="SSF53807">
    <property type="entry name" value="Helical backbone' metal receptor"/>
    <property type="match status" value="1"/>
</dbReference>
<feature type="compositionally biased region" description="Basic and acidic residues" evidence="7">
    <location>
        <begin position="120"/>
        <end position="140"/>
    </location>
</feature>
<dbReference type="InterPro" id="IPR006128">
    <property type="entry name" value="Lipoprotein_PsaA-like"/>
</dbReference>
<comment type="similarity">
    <text evidence="2 6">Belongs to the bacterial solute-binding protein 9 family.</text>
</comment>
<sequence>MPLIRSSLLTLGLLMSPLALAKVPVTATFSILGDLVQQVGGDQVAVSTLVGPDGDAHVYQPTPQDIRTLAQSKLLVSNGLGFEGWLERLDSASGFQGVKVVASQGVQPHQMQDEDEDEDHDTHQQAGHDHDDDHHHHGGIDPHAWNNPANVLIYVDNIARGLSQVDPEHASLYAGNAARYKAKLQQLDADFRARFAKLPADRRRAITSHDAFGYLAQAYQLTLIGAQGLSTESEPSAAAIAGLIRQIRSEKIPALFVENISNPNLIQQIERETDARVGGELYSDALSPAGGEAATYLAMLEHNLNTLLAALEKP</sequence>
<feature type="chain" id="PRO_5045141231" evidence="8">
    <location>
        <begin position="22"/>
        <end position="314"/>
    </location>
</feature>
<reference evidence="10" key="1">
    <citation type="journal article" date="2019" name="Int. J. Syst. Evol. Microbiol.">
        <title>The Global Catalogue of Microorganisms (GCM) 10K type strain sequencing project: providing services to taxonomists for standard genome sequencing and annotation.</title>
        <authorList>
            <consortium name="The Broad Institute Genomics Platform"/>
            <consortium name="The Broad Institute Genome Sequencing Center for Infectious Disease"/>
            <person name="Wu L."/>
            <person name="Ma J."/>
        </authorList>
    </citation>
    <scope>NUCLEOTIDE SEQUENCE [LARGE SCALE GENOMIC DNA]</scope>
    <source>
        <strain evidence="10">CCUG 54939</strain>
    </source>
</reference>
<protein>
    <submittedName>
        <fullName evidence="9">Metal ABC transporter substrate-binding protein</fullName>
    </submittedName>
</protein>
<evidence type="ECO:0000256" key="7">
    <source>
        <dbReference type="SAM" id="MobiDB-lite"/>
    </source>
</evidence>
<keyword evidence="10" id="KW-1185">Reference proteome</keyword>
<dbReference type="RefSeq" id="WP_377151321.1">
    <property type="nucleotide sequence ID" value="NZ_JBHSAF010000005.1"/>
</dbReference>
<evidence type="ECO:0000256" key="8">
    <source>
        <dbReference type="SAM" id="SignalP"/>
    </source>
</evidence>
<proteinExistence type="inferred from homology"/>
<dbReference type="Proteomes" id="UP001595692">
    <property type="component" value="Unassembled WGS sequence"/>
</dbReference>
<dbReference type="EMBL" id="JBHSAF010000005">
    <property type="protein sequence ID" value="MFC3913086.1"/>
    <property type="molecule type" value="Genomic_DNA"/>
</dbReference>
<keyword evidence="3 6" id="KW-0813">Transport</keyword>
<keyword evidence="5 8" id="KW-0732">Signal</keyword>
<comment type="caution">
    <text evidence="9">The sequence shown here is derived from an EMBL/GenBank/DDBJ whole genome shotgun (WGS) entry which is preliminary data.</text>
</comment>
<evidence type="ECO:0000256" key="2">
    <source>
        <dbReference type="ARBA" id="ARBA00011028"/>
    </source>
</evidence>
<keyword evidence="4" id="KW-0479">Metal-binding</keyword>
<dbReference type="InterPro" id="IPR006127">
    <property type="entry name" value="ZnuA-like"/>
</dbReference>
<dbReference type="PANTHER" id="PTHR42953:SF1">
    <property type="entry name" value="METAL-BINDING PROTEIN HI_0362-RELATED"/>
    <property type="match status" value="1"/>
</dbReference>
<evidence type="ECO:0000256" key="3">
    <source>
        <dbReference type="ARBA" id="ARBA00022448"/>
    </source>
</evidence>
<evidence type="ECO:0000256" key="6">
    <source>
        <dbReference type="RuleBase" id="RU003512"/>
    </source>
</evidence>
<dbReference type="PRINTS" id="PR00690">
    <property type="entry name" value="ADHESNFAMILY"/>
</dbReference>
<dbReference type="InterPro" id="IPR050492">
    <property type="entry name" value="Bact_metal-bind_prot9"/>
</dbReference>
<gene>
    <name evidence="9" type="ORF">ACFOSS_06340</name>
</gene>
<organism evidence="9 10">
    <name type="scientific">Pseudaeromonas sharmana</name>
    <dbReference type="NCBI Taxonomy" id="328412"/>
    <lineage>
        <taxon>Bacteria</taxon>
        <taxon>Pseudomonadati</taxon>
        <taxon>Pseudomonadota</taxon>
        <taxon>Gammaproteobacteria</taxon>
        <taxon>Aeromonadales</taxon>
        <taxon>Aeromonadaceae</taxon>
        <taxon>Pseudaeromonas</taxon>
    </lineage>
</organism>
<accession>A0ABV8CMK2</accession>
<dbReference type="Pfam" id="PF01297">
    <property type="entry name" value="ZnuA"/>
    <property type="match status" value="1"/>
</dbReference>
<name>A0ABV8CMK2_9GAMM</name>
<dbReference type="CDD" id="cd01137">
    <property type="entry name" value="PsaA"/>
    <property type="match status" value="1"/>
</dbReference>
<evidence type="ECO:0000256" key="1">
    <source>
        <dbReference type="ARBA" id="ARBA00004196"/>
    </source>
</evidence>
<dbReference type="PRINTS" id="PR00691">
    <property type="entry name" value="ADHESINB"/>
</dbReference>
<dbReference type="InterPro" id="IPR006129">
    <property type="entry name" value="AdhesinB"/>
</dbReference>